<proteinExistence type="predicted"/>
<feature type="compositionally biased region" description="Basic and acidic residues" evidence="1">
    <location>
        <begin position="1"/>
        <end position="21"/>
    </location>
</feature>
<evidence type="ECO:0000256" key="1">
    <source>
        <dbReference type="SAM" id="MobiDB-lite"/>
    </source>
</evidence>
<keyword evidence="2" id="KW-0812">Transmembrane</keyword>
<evidence type="ECO:0000313" key="4">
    <source>
        <dbReference type="Proteomes" id="UP000324517"/>
    </source>
</evidence>
<evidence type="ECO:0000256" key="2">
    <source>
        <dbReference type="SAM" id="Phobius"/>
    </source>
</evidence>
<dbReference type="AlphaFoldDB" id="A0A5D4TFA7"/>
<keyword evidence="2" id="KW-1133">Transmembrane helix</keyword>
<reference evidence="3 4" key="1">
    <citation type="submission" date="2019-08" db="EMBL/GenBank/DDBJ databases">
        <title>Bacillus genomes from the desert of Cuatro Cienegas, Coahuila.</title>
        <authorList>
            <person name="Olmedo-Alvarez G."/>
        </authorList>
    </citation>
    <scope>NUCLEOTIDE SEQUENCE [LARGE SCALE GENOMIC DNA]</scope>
    <source>
        <strain evidence="3 4">CH98b_3T</strain>
    </source>
</reference>
<protein>
    <recommendedName>
        <fullName evidence="5">Phage capsid protein</fullName>
    </recommendedName>
</protein>
<keyword evidence="2" id="KW-0472">Membrane</keyword>
<dbReference type="OrthoDB" id="2935923at2"/>
<name>A0A5D4TFA7_9BACI</name>
<evidence type="ECO:0000313" key="3">
    <source>
        <dbReference type="EMBL" id="TYS74453.1"/>
    </source>
</evidence>
<feature type="transmembrane region" description="Helical" evidence="2">
    <location>
        <begin position="46"/>
        <end position="67"/>
    </location>
</feature>
<dbReference type="Proteomes" id="UP000324517">
    <property type="component" value="Unassembled WGS sequence"/>
</dbReference>
<dbReference type="RefSeq" id="WP_148978223.1">
    <property type="nucleotide sequence ID" value="NZ_JBNILM010000001.1"/>
</dbReference>
<sequence>MEEKESAERKRERLRQKEWEKNPGGAFNDGLTRGMVGSLVDLVGAVSWKVTGVFIIILIVVLVVVVIF</sequence>
<feature type="region of interest" description="Disordered" evidence="1">
    <location>
        <begin position="1"/>
        <end position="22"/>
    </location>
</feature>
<dbReference type="InterPro" id="IPR045946">
    <property type="entry name" value="DUF6366"/>
</dbReference>
<comment type="caution">
    <text evidence="3">The sequence shown here is derived from an EMBL/GenBank/DDBJ whole genome shotgun (WGS) entry which is preliminary data.</text>
</comment>
<evidence type="ECO:0008006" key="5">
    <source>
        <dbReference type="Google" id="ProtNLM"/>
    </source>
</evidence>
<organism evidence="3 4">
    <name type="scientific">Sutcliffiella horikoshii</name>
    <dbReference type="NCBI Taxonomy" id="79883"/>
    <lineage>
        <taxon>Bacteria</taxon>
        <taxon>Bacillati</taxon>
        <taxon>Bacillota</taxon>
        <taxon>Bacilli</taxon>
        <taxon>Bacillales</taxon>
        <taxon>Bacillaceae</taxon>
        <taxon>Sutcliffiella</taxon>
    </lineage>
</organism>
<gene>
    <name evidence="3" type="ORF">FZC75_01770</name>
</gene>
<accession>A0A5D4TFA7</accession>
<dbReference type="EMBL" id="VTET01000001">
    <property type="protein sequence ID" value="TYS74453.1"/>
    <property type="molecule type" value="Genomic_DNA"/>
</dbReference>
<dbReference type="Pfam" id="PF19893">
    <property type="entry name" value="DUF6366"/>
    <property type="match status" value="1"/>
</dbReference>